<sequence>MLSMYRCQNCHQLPSLGQLPSLQHLRIVGFDELERIGDEFYKNGESSHEGTPFRSLESLIFRGMHGWRDWHIPHEFDGFPKLKMLDISDCPVLSGDLPAHLPALEQLTIWMCEELACSLPRAPKLQELIVSSSACYETVEPHQVVVEETLQAMSVLEFLPHVQSPSLQCLKIQKCSSSISISGDYLPDSLQVLIISDCSELTFSKPLQHKSLREIHVSQCDSVTLFPLGALPNLKKLEISDCSEMDSFGEECLPPSLTSLRINNCKKLASWMTSKGLQSEGLNHLSLEQWNDVKSFPREGCLPSSIQSLELSHFSNLETLECEGLQHLTSLKQLTIEECPKLENIMEQRLPASIEKLYIMGQCPLRSKLEETKDHRIQFQTVQEDEFS</sequence>
<organism evidence="2 3">
    <name type="scientific">Stylosanthes scabra</name>
    <dbReference type="NCBI Taxonomy" id="79078"/>
    <lineage>
        <taxon>Eukaryota</taxon>
        <taxon>Viridiplantae</taxon>
        <taxon>Streptophyta</taxon>
        <taxon>Embryophyta</taxon>
        <taxon>Tracheophyta</taxon>
        <taxon>Spermatophyta</taxon>
        <taxon>Magnoliopsida</taxon>
        <taxon>eudicotyledons</taxon>
        <taxon>Gunneridae</taxon>
        <taxon>Pentapetalae</taxon>
        <taxon>rosids</taxon>
        <taxon>fabids</taxon>
        <taxon>Fabales</taxon>
        <taxon>Fabaceae</taxon>
        <taxon>Papilionoideae</taxon>
        <taxon>50 kb inversion clade</taxon>
        <taxon>dalbergioids sensu lato</taxon>
        <taxon>Dalbergieae</taxon>
        <taxon>Pterocarpus clade</taxon>
        <taxon>Stylosanthes</taxon>
    </lineage>
</organism>
<dbReference type="PANTHER" id="PTHR36766">
    <property type="entry name" value="PLANT BROAD-SPECTRUM MILDEW RESISTANCE PROTEIN RPW8"/>
    <property type="match status" value="1"/>
</dbReference>
<evidence type="ECO:0000256" key="1">
    <source>
        <dbReference type="ARBA" id="ARBA00022821"/>
    </source>
</evidence>
<reference evidence="2 3" key="1">
    <citation type="journal article" date="2023" name="Plants (Basel)">
        <title>Bridging the Gap: Combining Genomics and Transcriptomics Approaches to Understand Stylosanthes scabra, an Orphan Legume from the Brazilian Caatinga.</title>
        <authorList>
            <person name="Ferreira-Neto J.R.C."/>
            <person name="da Silva M.D."/>
            <person name="Binneck E."/>
            <person name="de Melo N.F."/>
            <person name="da Silva R.H."/>
            <person name="de Melo A.L.T.M."/>
            <person name="Pandolfi V."/>
            <person name="Bustamante F.O."/>
            <person name="Brasileiro-Vidal A.C."/>
            <person name="Benko-Iseppon A.M."/>
        </authorList>
    </citation>
    <scope>NUCLEOTIDE SEQUENCE [LARGE SCALE GENOMIC DNA]</scope>
    <source>
        <tissue evidence="2">Leaves</tissue>
    </source>
</reference>
<name>A0ABU6ZQY3_9FABA</name>
<evidence type="ECO:0000313" key="2">
    <source>
        <dbReference type="EMBL" id="MED6224386.1"/>
    </source>
</evidence>
<dbReference type="SUPFAM" id="SSF52058">
    <property type="entry name" value="L domain-like"/>
    <property type="match status" value="1"/>
</dbReference>
<dbReference type="EMBL" id="JASCZI010273180">
    <property type="protein sequence ID" value="MED6224386.1"/>
    <property type="molecule type" value="Genomic_DNA"/>
</dbReference>
<keyword evidence="1" id="KW-0611">Plant defense</keyword>
<proteinExistence type="predicted"/>
<gene>
    <name evidence="2" type="ORF">PIB30_083454</name>
</gene>
<evidence type="ECO:0000313" key="3">
    <source>
        <dbReference type="Proteomes" id="UP001341840"/>
    </source>
</evidence>
<keyword evidence="3" id="KW-1185">Reference proteome</keyword>
<dbReference type="PANTHER" id="PTHR36766:SF40">
    <property type="entry name" value="DISEASE RESISTANCE PROTEIN RGA3"/>
    <property type="match status" value="1"/>
</dbReference>
<dbReference type="InterPro" id="IPR032675">
    <property type="entry name" value="LRR_dom_sf"/>
</dbReference>
<accession>A0ABU6ZQY3</accession>
<protein>
    <submittedName>
        <fullName evidence="2">Uncharacterized protein</fullName>
    </submittedName>
</protein>
<dbReference type="Gene3D" id="3.80.10.10">
    <property type="entry name" value="Ribonuclease Inhibitor"/>
    <property type="match status" value="2"/>
</dbReference>
<comment type="caution">
    <text evidence="2">The sequence shown here is derived from an EMBL/GenBank/DDBJ whole genome shotgun (WGS) entry which is preliminary data.</text>
</comment>
<dbReference type="Proteomes" id="UP001341840">
    <property type="component" value="Unassembled WGS sequence"/>
</dbReference>